<dbReference type="PANTHER" id="PTHR32120:SF11">
    <property type="entry name" value="SMALL RIBOSOMAL SUBUNIT BIOGENESIS GTPASE RSGA 1, MITOCHONDRIAL-RELATED"/>
    <property type="match status" value="1"/>
</dbReference>
<dbReference type="EMBL" id="JBHUOZ010000001">
    <property type="protein sequence ID" value="MFD2918178.1"/>
    <property type="molecule type" value="Genomic_DNA"/>
</dbReference>
<comment type="subcellular location">
    <subcellularLocation>
        <location evidence="10">Cytoplasm</location>
    </subcellularLocation>
</comment>
<comment type="caution">
    <text evidence="13">The sequence shown here is derived from an EMBL/GenBank/DDBJ whole genome shotgun (WGS) entry which is preliminary data.</text>
</comment>
<dbReference type="Pfam" id="PF16745">
    <property type="entry name" value="RsgA_N"/>
    <property type="match status" value="1"/>
</dbReference>
<sequence>MKATVYKSTGSWYQVKTEDGQWLQARMKGVFKIDEDITSTNPIAVGDIVTVEAEDTAEKTVMITGINDRRNYINRQSPRHKYQQHIVAANLDQSILIATIKEPRTSTGFIDRFLVACEMYHVPAIIVFNKKDLYKQKELDKFEEYKSMYEAVGYKVLCISVNEQTGMEEIDALLTNKVSLVSGHSGVGKSSFVNSILPGKNIKTQDVSNWSGKGMHTTTFAEMYDLPNGGKLIDTPGMREFALLGVEKDELSHYFPEMRSRLQDCQFNNCQHINEPKCAIKKAVAAQEIHEDRYLSYLSIYESIGAANY</sequence>
<dbReference type="SUPFAM" id="SSF50249">
    <property type="entry name" value="Nucleic acid-binding proteins"/>
    <property type="match status" value="1"/>
</dbReference>
<dbReference type="SUPFAM" id="SSF52540">
    <property type="entry name" value="P-loop containing nucleoside triphosphate hydrolases"/>
    <property type="match status" value="1"/>
</dbReference>
<evidence type="ECO:0000259" key="11">
    <source>
        <dbReference type="PROSITE" id="PS50936"/>
    </source>
</evidence>
<feature type="binding site" evidence="10">
    <location>
        <begin position="129"/>
        <end position="132"/>
    </location>
    <ligand>
        <name>GTP</name>
        <dbReference type="ChEBI" id="CHEBI:37565"/>
    </ligand>
</feature>
<keyword evidence="7 10" id="KW-0862">Zinc</keyword>
<dbReference type="EC" id="3.6.1.-" evidence="10"/>
<dbReference type="HAMAP" id="MF_01820">
    <property type="entry name" value="GTPase_RsgA"/>
    <property type="match status" value="1"/>
</dbReference>
<keyword evidence="2 10" id="KW-0690">Ribosome biogenesis</keyword>
<dbReference type="InterPro" id="IPR010914">
    <property type="entry name" value="RsgA_GTPase_dom"/>
</dbReference>
<proteinExistence type="inferred from homology"/>
<dbReference type="InterPro" id="IPR031944">
    <property type="entry name" value="RsgA_N"/>
</dbReference>
<name>A0ABW5ZYT2_9BACT</name>
<evidence type="ECO:0000256" key="9">
    <source>
        <dbReference type="ARBA" id="ARBA00023134"/>
    </source>
</evidence>
<accession>A0ABW5ZYT2</accession>
<dbReference type="CDD" id="cd04466">
    <property type="entry name" value="S1_YloQ_GTPase"/>
    <property type="match status" value="1"/>
</dbReference>
<dbReference type="InterPro" id="IPR027417">
    <property type="entry name" value="P-loop_NTPase"/>
</dbReference>
<evidence type="ECO:0000256" key="8">
    <source>
        <dbReference type="ARBA" id="ARBA00022884"/>
    </source>
</evidence>
<dbReference type="Proteomes" id="UP001597511">
    <property type="component" value="Unassembled WGS sequence"/>
</dbReference>
<comment type="subunit">
    <text evidence="10">Monomer. Associates with 30S ribosomal subunit, binds 16S rRNA.</text>
</comment>
<dbReference type="InterPro" id="IPR030378">
    <property type="entry name" value="G_CP_dom"/>
</dbReference>
<feature type="domain" description="EngC GTPase" evidence="11">
    <location>
        <begin position="89"/>
        <end position="239"/>
    </location>
</feature>
<feature type="domain" description="CP-type G" evidence="12">
    <location>
        <begin position="80"/>
        <end position="241"/>
    </location>
</feature>
<evidence type="ECO:0000313" key="13">
    <source>
        <dbReference type="EMBL" id="MFD2918178.1"/>
    </source>
</evidence>
<keyword evidence="1 10" id="KW-0963">Cytoplasm</keyword>
<gene>
    <name evidence="10 13" type="primary">rsgA</name>
    <name evidence="13" type="ORF">ACFS6H_00575</name>
</gene>
<feature type="binding site" evidence="10">
    <location>
        <begin position="183"/>
        <end position="191"/>
    </location>
    <ligand>
        <name>GTP</name>
        <dbReference type="ChEBI" id="CHEBI:37565"/>
    </ligand>
</feature>
<evidence type="ECO:0000256" key="2">
    <source>
        <dbReference type="ARBA" id="ARBA00022517"/>
    </source>
</evidence>
<keyword evidence="14" id="KW-1185">Reference proteome</keyword>
<dbReference type="InterPro" id="IPR012340">
    <property type="entry name" value="NA-bd_OB-fold"/>
</dbReference>
<evidence type="ECO:0000256" key="1">
    <source>
        <dbReference type="ARBA" id="ARBA00022490"/>
    </source>
</evidence>
<evidence type="ECO:0000256" key="10">
    <source>
        <dbReference type="HAMAP-Rule" id="MF_01820"/>
    </source>
</evidence>
<keyword evidence="9 10" id="KW-0342">GTP-binding</keyword>
<reference evidence="14" key="1">
    <citation type="journal article" date="2019" name="Int. J. Syst. Evol. Microbiol.">
        <title>The Global Catalogue of Microorganisms (GCM) 10K type strain sequencing project: providing services to taxonomists for standard genome sequencing and annotation.</title>
        <authorList>
            <consortium name="The Broad Institute Genomics Platform"/>
            <consortium name="The Broad Institute Genome Sequencing Center for Infectious Disease"/>
            <person name="Wu L."/>
            <person name="Ma J."/>
        </authorList>
    </citation>
    <scope>NUCLEOTIDE SEQUENCE [LARGE SCALE GENOMIC DNA]</scope>
    <source>
        <strain evidence="14">KCTC 23299</strain>
    </source>
</reference>
<dbReference type="PROSITE" id="PS51721">
    <property type="entry name" value="G_CP"/>
    <property type="match status" value="1"/>
</dbReference>
<evidence type="ECO:0000256" key="7">
    <source>
        <dbReference type="ARBA" id="ARBA00022833"/>
    </source>
</evidence>
<dbReference type="PROSITE" id="PS50936">
    <property type="entry name" value="ENGC_GTPASE"/>
    <property type="match status" value="1"/>
</dbReference>
<dbReference type="NCBIfam" id="TIGR00157">
    <property type="entry name" value="ribosome small subunit-dependent GTPase A"/>
    <property type="match status" value="1"/>
</dbReference>
<evidence type="ECO:0000256" key="4">
    <source>
        <dbReference type="ARBA" id="ARBA00022730"/>
    </source>
</evidence>
<feature type="binding site" evidence="10">
    <location>
        <position position="272"/>
    </location>
    <ligand>
        <name>Zn(2+)</name>
        <dbReference type="ChEBI" id="CHEBI:29105"/>
    </ligand>
</feature>
<keyword evidence="8 10" id="KW-0694">RNA-binding</keyword>
<dbReference type="Pfam" id="PF03193">
    <property type="entry name" value="RsgA_GTPase"/>
    <property type="match status" value="1"/>
</dbReference>
<feature type="binding site" evidence="10">
    <location>
        <position position="270"/>
    </location>
    <ligand>
        <name>Zn(2+)</name>
        <dbReference type="ChEBI" id="CHEBI:29105"/>
    </ligand>
</feature>
<feature type="binding site" evidence="10">
    <location>
        <position position="265"/>
    </location>
    <ligand>
        <name>Zn(2+)</name>
        <dbReference type="ChEBI" id="CHEBI:29105"/>
    </ligand>
</feature>
<comment type="function">
    <text evidence="10">One of several proteins that assist in the late maturation steps of the functional core of the 30S ribosomal subunit. Helps release RbfA from mature subunits. May play a role in the assembly of ribosomal proteins into the subunit. Circularly permuted GTPase that catalyzes slow GTP hydrolysis, GTPase activity is stimulated by the 30S ribosomal subunit.</text>
</comment>
<dbReference type="Gene3D" id="1.10.40.50">
    <property type="entry name" value="Probable gtpase engc, domain 3"/>
    <property type="match status" value="1"/>
</dbReference>
<evidence type="ECO:0000256" key="5">
    <source>
        <dbReference type="ARBA" id="ARBA00022741"/>
    </source>
</evidence>
<dbReference type="Gene3D" id="2.40.50.140">
    <property type="entry name" value="Nucleic acid-binding proteins"/>
    <property type="match status" value="1"/>
</dbReference>
<evidence type="ECO:0000313" key="14">
    <source>
        <dbReference type="Proteomes" id="UP001597511"/>
    </source>
</evidence>
<dbReference type="Gene3D" id="3.40.50.300">
    <property type="entry name" value="P-loop containing nucleotide triphosphate hydrolases"/>
    <property type="match status" value="1"/>
</dbReference>
<keyword evidence="3 10" id="KW-0479">Metal-binding</keyword>
<comment type="similarity">
    <text evidence="10">Belongs to the TRAFAC class YlqF/YawG GTPase family. RsgA subfamily.</text>
</comment>
<evidence type="ECO:0000259" key="12">
    <source>
        <dbReference type="PROSITE" id="PS51721"/>
    </source>
</evidence>
<dbReference type="RefSeq" id="WP_386093838.1">
    <property type="nucleotide sequence ID" value="NZ_JBHUOZ010000001.1"/>
</dbReference>
<keyword evidence="4 10" id="KW-0699">rRNA-binding</keyword>
<keyword evidence="6 10" id="KW-0378">Hydrolase</keyword>
<dbReference type="CDD" id="cd01854">
    <property type="entry name" value="YjeQ_EngC"/>
    <property type="match status" value="1"/>
</dbReference>
<keyword evidence="5 10" id="KW-0547">Nucleotide-binding</keyword>
<protein>
    <recommendedName>
        <fullName evidence="10">Small ribosomal subunit biogenesis GTPase RsgA</fullName>
        <ecNumber evidence="10">3.6.1.-</ecNumber>
    </recommendedName>
</protein>
<comment type="cofactor">
    <cofactor evidence="10">
        <name>Zn(2+)</name>
        <dbReference type="ChEBI" id="CHEBI:29105"/>
    </cofactor>
    <text evidence="10">Binds 1 zinc ion per subunit.</text>
</comment>
<dbReference type="PANTHER" id="PTHR32120">
    <property type="entry name" value="SMALL RIBOSOMAL SUBUNIT BIOGENESIS GTPASE RSGA"/>
    <property type="match status" value="1"/>
</dbReference>
<evidence type="ECO:0000256" key="3">
    <source>
        <dbReference type="ARBA" id="ARBA00022723"/>
    </source>
</evidence>
<organism evidence="13 14">
    <name type="scientific">Terrimonas rubra</name>
    <dbReference type="NCBI Taxonomy" id="1035890"/>
    <lineage>
        <taxon>Bacteria</taxon>
        <taxon>Pseudomonadati</taxon>
        <taxon>Bacteroidota</taxon>
        <taxon>Chitinophagia</taxon>
        <taxon>Chitinophagales</taxon>
        <taxon>Chitinophagaceae</taxon>
        <taxon>Terrimonas</taxon>
    </lineage>
</organism>
<feature type="binding site" evidence="10">
    <location>
        <position position="278"/>
    </location>
    <ligand>
        <name>Zn(2+)</name>
        <dbReference type="ChEBI" id="CHEBI:29105"/>
    </ligand>
</feature>
<dbReference type="InterPro" id="IPR004881">
    <property type="entry name" value="Ribosome_biogen_GTPase_RsgA"/>
</dbReference>
<evidence type="ECO:0000256" key="6">
    <source>
        <dbReference type="ARBA" id="ARBA00022801"/>
    </source>
</evidence>